<gene>
    <name evidence="2" type="ORF">GALL_276190</name>
</gene>
<accession>A0A1J5R3C8</accession>
<organism evidence="2">
    <name type="scientific">mine drainage metagenome</name>
    <dbReference type="NCBI Taxonomy" id="410659"/>
    <lineage>
        <taxon>unclassified sequences</taxon>
        <taxon>metagenomes</taxon>
        <taxon>ecological metagenomes</taxon>
    </lineage>
</organism>
<reference evidence="2" key="1">
    <citation type="submission" date="2016-10" db="EMBL/GenBank/DDBJ databases">
        <title>Sequence of Gallionella enrichment culture.</title>
        <authorList>
            <person name="Poehlein A."/>
            <person name="Muehling M."/>
            <person name="Daniel R."/>
        </authorList>
    </citation>
    <scope>NUCLEOTIDE SEQUENCE</scope>
</reference>
<keyword evidence="1" id="KW-1133">Transmembrane helix</keyword>
<keyword evidence="1" id="KW-0812">Transmembrane</keyword>
<proteinExistence type="predicted"/>
<evidence type="ECO:0000313" key="2">
    <source>
        <dbReference type="EMBL" id="OIQ90480.1"/>
    </source>
</evidence>
<feature type="transmembrane region" description="Helical" evidence="1">
    <location>
        <begin position="31"/>
        <end position="53"/>
    </location>
</feature>
<keyword evidence="1" id="KW-0472">Membrane</keyword>
<protein>
    <submittedName>
        <fullName evidence="2">Uncharacterized protein</fullName>
    </submittedName>
</protein>
<dbReference type="AlphaFoldDB" id="A0A1J5R3C8"/>
<sequence length="99" mass="11068">MILASILMLLLGALCNYTAYYWVVHLPAGLAFWAAFIPGGIGLGFWVGSVASLKKRTFTSFYFRNGAEAFWMIAGKNKIQEQRAFAEQLQFRIEASRPG</sequence>
<evidence type="ECO:0000256" key="1">
    <source>
        <dbReference type="SAM" id="Phobius"/>
    </source>
</evidence>
<name>A0A1J5R3C8_9ZZZZ</name>
<dbReference type="EMBL" id="MLJW01000290">
    <property type="protein sequence ID" value="OIQ90480.1"/>
    <property type="molecule type" value="Genomic_DNA"/>
</dbReference>
<comment type="caution">
    <text evidence="2">The sequence shown here is derived from an EMBL/GenBank/DDBJ whole genome shotgun (WGS) entry which is preliminary data.</text>
</comment>